<evidence type="ECO:0000313" key="2">
    <source>
        <dbReference type="EMBL" id="MEK8180870.1"/>
    </source>
</evidence>
<keyword evidence="1" id="KW-0812">Transmembrane</keyword>
<evidence type="ECO:0000256" key="1">
    <source>
        <dbReference type="SAM" id="Phobius"/>
    </source>
</evidence>
<feature type="transmembrane region" description="Helical" evidence="1">
    <location>
        <begin position="46"/>
        <end position="65"/>
    </location>
</feature>
<feature type="transmembrane region" description="Helical" evidence="1">
    <location>
        <begin position="7"/>
        <end position="26"/>
    </location>
</feature>
<keyword evidence="1" id="KW-0472">Membrane</keyword>
<evidence type="ECO:0000313" key="3">
    <source>
        <dbReference type="Proteomes" id="UP001491349"/>
    </source>
</evidence>
<keyword evidence="1" id="KW-1133">Transmembrane helix</keyword>
<sequence length="71" mass="8446">MQKFTAFINKYGILFHSLSILFWLWIISNGIQRMQTEELPLTKKIAFGGIVMFLFLSVFNLYMAIKRRKQN</sequence>
<dbReference type="RefSeq" id="WP_187659937.1">
    <property type="nucleotide sequence ID" value="NZ_JACTAB010000002.1"/>
</dbReference>
<comment type="caution">
    <text evidence="2">The sequence shown here is derived from an EMBL/GenBank/DDBJ whole genome shotgun (WGS) entry which is preliminary data.</text>
</comment>
<name>A0ABU9E2K8_9FLAO</name>
<accession>A0ABU9E2K8</accession>
<reference evidence="2 3" key="1">
    <citation type="submission" date="2024-04" db="EMBL/GenBank/DDBJ databases">
        <title>draft genome sequnece of Flavobacterium buctense JCM 30750.</title>
        <authorList>
            <person name="Kim D.-U."/>
        </authorList>
    </citation>
    <scope>NUCLEOTIDE SEQUENCE [LARGE SCALE GENOMIC DNA]</scope>
    <source>
        <strain evidence="2 3">JCM 30750</strain>
    </source>
</reference>
<dbReference type="EMBL" id="JBBPCB010000007">
    <property type="protein sequence ID" value="MEK8180870.1"/>
    <property type="molecule type" value="Genomic_DNA"/>
</dbReference>
<keyword evidence="3" id="KW-1185">Reference proteome</keyword>
<protein>
    <submittedName>
        <fullName evidence="2">Uncharacterized protein</fullName>
    </submittedName>
</protein>
<gene>
    <name evidence="2" type="ORF">WMW71_11015</name>
</gene>
<dbReference type="Proteomes" id="UP001491349">
    <property type="component" value="Unassembled WGS sequence"/>
</dbReference>
<proteinExistence type="predicted"/>
<organism evidence="2 3">
    <name type="scientific">Flavobacterium buctense</name>
    <dbReference type="NCBI Taxonomy" id="1648146"/>
    <lineage>
        <taxon>Bacteria</taxon>
        <taxon>Pseudomonadati</taxon>
        <taxon>Bacteroidota</taxon>
        <taxon>Flavobacteriia</taxon>
        <taxon>Flavobacteriales</taxon>
        <taxon>Flavobacteriaceae</taxon>
        <taxon>Flavobacterium</taxon>
    </lineage>
</organism>